<sequence length="130" mass="13457">MGLRSRRHILSAWLACFAILAASLMPTVSRALAAAGDAAFAAEICSASGTRVESPILASHHDSGPDQHGLQLDHCGYCLTHAGSFGLLPIFATIVPALPDAPAGAQLLPQTFHPIQGWTIPQSRAPPSAA</sequence>
<evidence type="ECO:0000313" key="2">
    <source>
        <dbReference type="EMBL" id="TFW33875.1"/>
    </source>
</evidence>
<keyword evidence="3" id="KW-1185">Reference proteome</keyword>
<evidence type="ECO:0000313" key="3">
    <source>
        <dbReference type="Proteomes" id="UP000297258"/>
    </source>
</evidence>
<dbReference type="AlphaFoldDB" id="A0A4Y9T831"/>
<feature type="signal peptide" evidence="1">
    <location>
        <begin position="1"/>
        <end position="33"/>
    </location>
</feature>
<dbReference type="Pfam" id="PF11162">
    <property type="entry name" value="DUF2946"/>
    <property type="match status" value="1"/>
</dbReference>
<evidence type="ECO:0000256" key="1">
    <source>
        <dbReference type="SAM" id="SignalP"/>
    </source>
</evidence>
<dbReference type="Proteomes" id="UP000297258">
    <property type="component" value="Unassembled WGS sequence"/>
</dbReference>
<protein>
    <submittedName>
        <fullName evidence="2">DUF2946 domain-containing protein</fullName>
    </submittedName>
</protein>
<accession>A0A4Y9T831</accession>
<comment type="caution">
    <text evidence="2">The sequence shown here is derived from an EMBL/GenBank/DDBJ whole genome shotgun (WGS) entry which is preliminary data.</text>
</comment>
<keyword evidence="1" id="KW-0732">Signal</keyword>
<dbReference type="RefSeq" id="WP_135188738.1">
    <property type="nucleotide sequence ID" value="NZ_SPUM01000034.1"/>
</dbReference>
<dbReference type="OrthoDB" id="8536886at2"/>
<dbReference type="InterPro" id="IPR021333">
    <property type="entry name" value="DUF2946"/>
</dbReference>
<name>A0A4Y9T831_9BURK</name>
<gene>
    <name evidence="2" type="ORF">E4O92_05430</name>
</gene>
<organism evidence="2 3">
    <name type="scientific">Massilia horti</name>
    <dbReference type="NCBI Taxonomy" id="2562153"/>
    <lineage>
        <taxon>Bacteria</taxon>
        <taxon>Pseudomonadati</taxon>
        <taxon>Pseudomonadota</taxon>
        <taxon>Betaproteobacteria</taxon>
        <taxon>Burkholderiales</taxon>
        <taxon>Oxalobacteraceae</taxon>
        <taxon>Telluria group</taxon>
        <taxon>Massilia</taxon>
    </lineage>
</organism>
<reference evidence="2 3" key="1">
    <citation type="submission" date="2019-03" db="EMBL/GenBank/DDBJ databases">
        <title>Draft genome of Massilia hortus sp. nov., a novel bacterial species of the Oxalobacteraceae family.</title>
        <authorList>
            <person name="Peta V."/>
            <person name="Raths R."/>
            <person name="Bucking H."/>
        </authorList>
    </citation>
    <scope>NUCLEOTIDE SEQUENCE [LARGE SCALE GENOMIC DNA]</scope>
    <source>
        <strain evidence="2 3">ONC3</strain>
    </source>
</reference>
<dbReference type="EMBL" id="SPUM01000034">
    <property type="protein sequence ID" value="TFW33875.1"/>
    <property type="molecule type" value="Genomic_DNA"/>
</dbReference>
<feature type="chain" id="PRO_5021389211" evidence="1">
    <location>
        <begin position="34"/>
        <end position="130"/>
    </location>
</feature>
<proteinExistence type="predicted"/>